<proteinExistence type="predicted"/>
<feature type="transmembrane region" description="Helical" evidence="1">
    <location>
        <begin position="21"/>
        <end position="42"/>
    </location>
</feature>
<accession>R2R1J8</accession>
<keyword evidence="1" id="KW-1133">Transmembrane helix</keyword>
<feature type="transmembrane region" description="Helical" evidence="1">
    <location>
        <begin position="94"/>
        <end position="111"/>
    </location>
</feature>
<feature type="transmembrane region" description="Helical" evidence="1">
    <location>
        <begin position="54"/>
        <end position="73"/>
    </location>
</feature>
<comment type="caution">
    <text evidence="2">The sequence shown here is derived from an EMBL/GenBank/DDBJ whole genome shotgun (WGS) entry which is preliminary data.</text>
</comment>
<dbReference type="Proteomes" id="UP000014157">
    <property type="component" value="Unassembled WGS sequence"/>
</dbReference>
<reference evidence="3 5" key="2">
    <citation type="submission" date="2013-03" db="EMBL/GenBank/DDBJ databases">
        <title>The Genome Sequence of Enterococcus moraviensis BAA-383 (PacBio/Illumina hybrid assembly).</title>
        <authorList>
            <consortium name="The Broad Institute Genomics Platform"/>
            <consortium name="The Broad Institute Genome Sequencing Center for Infectious Disease"/>
            <person name="Earl A."/>
            <person name="Russ C."/>
            <person name="Gilmore M."/>
            <person name="Surin D."/>
            <person name="Walker B."/>
            <person name="Young S."/>
            <person name="Zeng Q."/>
            <person name="Gargeya S."/>
            <person name="Fitzgerald M."/>
            <person name="Haas B."/>
            <person name="Abouelleil A."/>
            <person name="Allen A.W."/>
            <person name="Alvarado L."/>
            <person name="Arachchi H.M."/>
            <person name="Berlin A.M."/>
            <person name="Chapman S.B."/>
            <person name="Gainer-Dewar J."/>
            <person name="Goldberg J."/>
            <person name="Griggs A."/>
            <person name="Gujja S."/>
            <person name="Hansen M."/>
            <person name="Howarth C."/>
            <person name="Imamovic A."/>
            <person name="Ireland A."/>
            <person name="Larimer J."/>
            <person name="McCowan C."/>
            <person name="Murphy C."/>
            <person name="Pearson M."/>
            <person name="Poon T.W."/>
            <person name="Priest M."/>
            <person name="Roberts A."/>
            <person name="Saif S."/>
            <person name="Shea T."/>
            <person name="Sisk P."/>
            <person name="Sykes S."/>
            <person name="Wortman J."/>
            <person name="Nusbaum C."/>
            <person name="Birren B."/>
        </authorList>
    </citation>
    <scope>NUCLEOTIDE SEQUENCE [LARGE SCALE GENOMIC DNA]</scope>
    <source>
        <strain evidence="3 5">ATCC BAA-383</strain>
    </source>
</reference>
<dbReference type="OrthoDB" id="9966584at2"/>
<evidence type="ECO:0000313" key="5">
    <source>
        <dbReference type="Proteomes" id="UP000014157"/>
    </source>
</evidence>
<evidence type="ECO:0000313" key="2">
    <source>
        <dbReference type="EMBL" id="EOI02735.1"/>
    </source>
</evidence>
<dbReference type="AlphaFoldDB" id="R2R1J8"/>
<evidence type="ECO:0000256" key="1">
    <source>
        <dbReference type="SAM" id="Phobius"/>
    </source>
</evidence>
<feature type="transmembrane region" description="Helical" evidence="1">
    <location>
        <begin position="163"/>
        <end position="178"/>
    </location>
</feature>
<dbReference type="Proteomes" id="UP000013781">
    <property type="component" value="Unassembled WGS sequence"/>
</dbReference>
<dbReference type="HOGENOM" id="CLU_1501281_0_0_9"/>
<keyword evidence="1" id="KW-0812">Transmembrane</keyword>
<reference evidence="2 4" key="1">
    <citation type="submission" date="2013-02" db="EMBL/GenBank/DDBJ databases">
        <title>The Genome Sequence of Enterococcus moraviensis BAA-383.</title>
        <authorList>
            <consortium name="The Broad Institute Genome Sequencing Platform"/>
            <consortium name="The Broad Institute Genome Sequencing Center for Infectious Disease"/>
            <person name="Earl A.M."/>
            <person name="Gilmore M.S."/>
            <person name="Lebreton F."/>
            <person name="Walker B."/>
            <person name="Young S.K."/>
            <person name="Zeng Q."/>
            <person name="Gargeya S."/>
            <person name="Fitzgerald M."/>
            <person name="Haas B."/>
            <person name="Abouelleil A."/>
            <person name="Alvarado L."/>
            <person name="Arachchi H.M."/>
            <person name="Berlin A.M."/>
            <person name="Chapman S.B."/>
            <person name="Dewar J."/>
            <person name="Goldberg J."/>
            <person name="Griggs A."/>
            <person name="Gujja S."/>
            <person name="Hansen M."/>
            <person name="Howarth C."/>
            <person name="Imamovic A."/>
            <person name="Larimer J."/>
            <person name="McCowan C."/>
            <person name="Murphy C."/>
            <person name="Neiman D."/>
            <person name="Pearson M."/>
            <person name="Priest M."/>
            <person name="Roberts A."/>
            <person name="Saif S."/>
            <person name="Shea T."/>
            <person name="Sisk P."/>
            <person name="Sykes S."/>
            <person name="Wortman J."/>
            <person name="Nusbaum C."/>
            <person name="Birren B."/>
        </authorList>
    </citation>
    <scope>NUCLEOTIDE SEQUENCE [LARGE SCALE GENOMIC DNA]</scope>
    <source>
        <strain evidence="2 4">ATCC BAA-383</strain>
    </source>
</reference>
<keyword evidence="1" id="KW-0472">Membrane</keyword>
<evidence type="ECO:0000313" key="4">
    <source>
        <dbReference type="Proteomes" id="UP000013781"/>
    </source>
</evidence>
<sequence>MKKRQEELKLIKKNKHLERTYKYFPIAAITFIVSPIYLFILLTNRAKIELFRDTVGKSGIFLIALGLIILVEIPYYKKIDQSGRIAKRFGIKQMLAKVALSIYAIISPTLLTDLSTFKNYPLLFYIFVPFGIHIIVYSIWLYLKWGVSFFLNRVKEDEERRTIIFLVIGTLISFIALFK</sequence>
<dbReference type="EMBL" id="ASWB01000001">
    <property type="protein sequence ID" value="EOT73888.1"/>
    <property type="molecule type" value="Genomic_DNA"/>
</dbReference>
<protein>
    <submittedName>
        <fullName evidence="2">Uncharacterized protein</fullName>
    </submittedName>
</protein>
<dbReference type="RefSeq" id="WP_010764377.1">
    <property type="nucleotide sequence ID" value="NZ_ASWB01000001.1"/>
</dbReference>
<keyword evidence="5" id="KW-1185">Reference proteome</keyword>
<name>R2R1J8_9ENTE</name>
<gene>
    <name evidence="3" type="ORF">I586_00884</name>
    <name evidence="2" type="ORF">UAY_00982</name>
</gene>
<dbReference type="PATRIC" id="fig|1158609.3.peg.940"/>
<organism evidence="2 4">
    <name type="scientific">Enterococcus moraviensis ATCC BAA-383</name>
    <dbReference type="NCBI Taxonomy" id="1158609"/>
    <lineage>
        <taxon>Bacteria</taxon>
        <taxon>Bacillati</taxon>
        <taxon>Bacillota</taxon>
        <taxon>Bacilli</taxon>
        <taxon>Lactobacillales</taxon>
        <taxon>Enterococcaceae</taxon>
        <taxon>Enterococcus</taxon>
    </lineage>
</organism>
<feature type="transmembrane region" description="Helical" evidence="1">
    <location>
        <begin position="123"/>
        <end position="143"/>
    </location>
</feature>
<dbReference type="EMBL" id="AJAS01000011">
    <property type="protein sequence ID" value="EOI02735.1"/>
    <property type="molecule type" value="Genomic_DNA"/>
</dbReference>
<dbReference type="STRING" id="155617.RV09_GL001050"/>
<evidence type="ECO:0000313" key="3">
    <source>
        <dbReference type="EMBL" id="EOT73888.1"/>
    </source>
</evidence>